<feature type="non-terminal residue" evidence="4">
    <location>
        <position position="298"/>
    </location>
</feature>
<comment type="caution">
    <text evidence="4">The sequence shown here is derived from an EMBL/GenBank/DDBJ whole genome shotgun (WGS) entry which is preliminary data.</text>
</comment>
<dbReference type="EMBL" id="JAHZIK010001069">
    <property type="protein sequence ID" value="MBW7458101.1"/>
    <property type="molecule type" value="Genomic_DNA"/>
</dbReference>
<keyword evidence="5" id="KW-1185">Reference proteome</keyword>
<feature type="compositionally biased region" description="Polar residues" evidence="1">
    <location>
        <begin position="110"/>
        <end position="129"/>
    </location>
</feature>
<feature type="compositionally biased region" description="Polar residues" evidence="1">
    <location>
        <begin position="89"/>
        <end position="101"/>
    </location>
</feature>
<dbReference type="InterPro" id="IPR052173">
    <property type="entry name" value="Beta-lactam_resp_regulator"/>
</dbReference>
<dbReference type="Pfam" id="PF05569">
    <property type="entry name" value="Peptidase_M56"/>
    <property type="match status" value="1"/>
</dbReference>
<feature type="transmembrane region" description="Helical" evidence="2">
    <location>
        <begin position="6"/>
        <end position="28"/>
    </location>
</feature>
<sequence>MIVMKTIFSVILHASLASSVIVLLLLGIRKLFLVRLKPRFIYVLWFLVLIKLLIPVGPSSSISLFNLVPQATADKWTTVQSHPADHSESVNQSGDNGSSSPAILAPGNETKATLPQRTEENLPSNLSTKQPEEPVSAGATSLPPTVEKKQLWSNILKIGLWIWLGGLAVLGMYYLIVTLRFRKQLKHSRPIDDEEVLSVLKACSKQLGIKQIIPVYEISGFYSPCIYGVRKPRIYLPEDFAVIADSRQLAHVLLHELAHYKRKDLGFNSLWTLAVWLHWFNPFVWLARRKMASDREMA</sequence>
<feature type="transmembrane region" description="Helical" evidence="2">
    <location>
        <begin position="265"/>
        <end position="287"/>
    </location>
</feature>
<proteinExistence type="predicted"/>
<organism evidence="4 5">
    <name type="scientific">Paenibacillus sepulcri</name>
    <dbReference type="NCBI Taxonomy" id="359917"/>
    <lineage>
        <taxon>Bacteria</taxon>
        <taxon>Bacillati</taxon>
        <taxon>Bacillota</taxon>
        <taxon>Bacilli</taxon>
        <taxon>Bacillales</taxon>
        <taxon>Paenibacillaceae</taxon>
        <taxon>Paenibacillus</taxon>
    </lineage>
</organism>
<reference evidence="4 5" key="1">
    <citation type="submission" date="2021-07" db="EMBL/GenBank/DDBJ databases">
        <title>Paenibacillus radiodurans sp. nov., isolated from the southeastern edge of Tengger Desert.</title>
        <authorList>
            <person name="Zhang G."/>
        </authorList>
    </citation>
    <scope>NUCLEOTIDE SEQUENCE [LARGE SCALE GENOMIC DNA]</scope>
    <source>
        <strain evidence="4 5">CCM 7311</strain>
    </source>
</reference>
<evidence type="ECO:0000259" key="3">
    <source>
        <dbReference type="Pfam" id="PF05569"/>
    </source>
</evidence>
<feature type="region of interest" description="Disordered" evidence="1">
    <location>
        <begin position="78"/>
        <end position="142"/>
    </location>
</feature>
<accession>A0ABS7CBT5</accession>
<feature type="transmembrane region" description="Helical" evidence="2">
    <location>
        <begin position="40"/>
        <end position="57"/>
    </location>
</feature>
<dbReference type="InterPro" id="IPR008756">
    <property type="entry name" value="Peptidase_M56"/>
</dbReference>
<keyword evidence="2" id="KW-1133">Transmembrane helix</keyword>
<evidence type="ECO:0000256" key="2">
    <source>
        <dbReference type="SAM" id="Phobius"/>
    </source>
</evidence>
<name>A0ABS7CBT5_9BACL</name>
<feature type="domain" description="Peptidase M56" evidence="3">
    <location>
        <begin position="11"/>
        <end position="298"/>
    </location>
</feature>
<keyword evidence="2" id="KW-0812">Transmembrane</keyword>
<dbReference type="CDD" id="cd07341">
    <property type="entry name" value="M56_BlaR1_MecR1_like"/>
    <property type="match status" value="1"/>
</dbReference>
<evidence type="ECO:0000313" key="5">
    <source>
        <dbReference type="Proteomes" id="UP001519887"/>
    </source>
</evidence>
<feature type="transmembrane region" description="Helical" evidence="2">
    <location>
        <begin position="158"/>
        <end position="179"/>
    </location>
</feature>
<keyword evidence="2" id="KW-0472">Membrane</keyword>
<protein>
    <submittedName>
        <fullName evidence="4">M56 family metallopeptidase</fullName>
    </submittedName>
</protein>
<evidence type="ECO:0000313" key="4">
    <source>
        <dbReference type="EMBL" id="MBW7458101.1"/>
    </source>
</evidence>
<evidence type="ECO:0000256" key="1">
    <source>
        <dbReference type="SAM" id="MobiDB-lite"/>
    </source>
</evidence>
<dbReference type="PANTHER" id="PTHR34978:SF3">
    <property type="entry name" value="SLR0241 PROTEIN"/>
    <property type="match status" value="1"/>
</dbReference>
<dbReference type="PANTHER" id="PTHR34978">
    <property type="entry name" value="POSSIBLE SENSOR-TRANSDUCER PROTEIN BLAR"/>
    <property type="match status" value="1"/>
</dbReference>
<gene>
    <name evidence="4" type="ORF">K0U00_29070</name>
</gene>
<dbReference type="Proteomes" id="UP001519887">
    <property type="component" value="Unassembled WGS sequence"/>
</dbReference>